<dbReference type="HOGENOM" id="CLU_055387_2_0_2"/>
<dbReference type="CDD" id="cd00761">
    <property type="entry name" value="Glyco_tranf_GTA_type"/>
    <property type="match status" value="1"/>
</dbReference>
<dbReference type="eggNOG" id="arCOG00393">
    <property type="taxonomic scope" value="Archaea"/>
</dbReference>
<keyword evidence="2" id="KW-0808">Transferase</keyword>
<dbReference type="Proteomes" id="UP000010469">
    <property type="component" value="Chromosome"/>
</dbReference>
<dbReference type="GeneID" id="14212216"/>
<dbReference type="SUPFAM" id="SSF53448">
    <property type="entry name" value="Nucleotide-diphospho-sugar transferases"/>
    <property type="match status" value="1"/>
</dbReference>
<gene>
    <name evidence="2" type="ordered locus">Calag_0956</name>
</gene>
<dbReference type="PANTHER" id="PTHR22916">
    <property type="entry name" value="GLYCOSYLTRANSFERASE"/>
    <property type="match status" value="1"/>
</dbReference>
<dbReference type="InterPro" id="IPR036390">
    <property type="entry name" value="WH_DNA-bd_sf"/>
</dbReference>
<keyword evidence="3" id="KW-1185">Reference proteome</keyword>
<reference evidence="3" key="1">
    <citation type="submission" date="2012-03" db="EMBL/GenBank/DDBJ databases">
        <title>Complete genome of Caldisphaera lagunensis DSM 15908.</title>
        <authorList>
            <person name="Lucas S."/>
            <person name="Copeland A."/>
            <person name="Lapidus A."/>
            <person name="Glavina del Rio T."/>
            <person name="Dalin E."/>
            <person name="Tice H."/>
            <person name="Bruce D."/>
            <person name="Goodwin L."/>
            <person name="Pitluck S."/>
            <person name="Peters L."/>
            <person name="Mikhailova N."/>
            <person name="Teshima H."/>
            <person name="Kyrpides N."/>
            <person name="Mavromatis K."/>
            <person name="Ivanova N."/>
            <person name="Brettin T."/>
            <person name="Detter J.C."/>
            <person name="Han C."/>
            <person name="Larimer F."/>
            <person name="Land M."/>
            <person name="Hauser L."/>
            <person name="Markowitz V."/>
            <person name="Cheng J.-F."/>
            <person name="Hugenholtz P."/>
            <person name="Woyke T."/>
            <person name="Wu D."/>
            <person name="Spring S."/>
            <person name="Schroeder M."/>
            <person name="Brambilla E."/>
            <person name="Klenk H.-P."/>
            <person name="Eisen J.A."/>
        </authorList>
    </citation>
    <scope>NUCLEOTIDE SEQUENCE [LARGE SCALE GENOMIC DNA]</scope>
    <source>
        <strain evidence="3">DSM 15908 / JCM 11604 / IC-154</strain>
    </source>
</reference>
<dbReference type="OrthoDB" id="42128at2157"/>
<dbReference type="eggNOG" id="arCOG01397">
    <property type="taxonomic scope" value="Archaea"/>
</dbReference>
<dbReference type="RefSeq" id="WP_015232581.1">
    <property type="nucleotide sequence ID" value="NC_019791.1"/>
</dbReference>
<dbReference type="GO" id="GO:0016758">
    <property type="term" value="F:hexosyltransferase activity"/>
    <property type="evidence" value="ECO:0007669"/>
    <property type="project" value="UniProtKB-ARBA"/>
</dbReference>
<protein>
    <submittedName>
        <fullName evidence="2">Glycosyl transferase</fullName>
    </submittedName>
</protein>
<dbReference type="STRING" id="1056495.Calag_0956"/>
<dbReference type="PANTHER" id="PTHR22916:SF3">
    <property type="entry name" value="UDP-GLCNAC:BETAGAL BETA-1,3-N-ACETYLGLUCOSAMINYLTRANSFERASE-LIKE PROTEIN 1"/>
    <property type="match status" value="1"/>
</dbReference>
<evidence type="ECO:0000313" key="2">
    <source>
        <dbReference type="EMBL" id="AFZ70684.1"/>
    </source>
</evidence>
<sequence length="412" mass="48193">MEYPKISVIVTAHNRKKYLPYALQSLEKQTLDKDKFEVIVIKNFEDQLSDKIIERNNWKNIVIEENNTLGEKLSLGIDESKGDIITFLEDDDMYKPERLMYIYKSFQKIKNLIYISNDVDVIDENNNIIDKKFFAIKPSFNIIMKSDDPRWEKIIAKYEIYSNNSSIAVNRNIAENIKGLKGGMIDLAIMAISSFSEGLLFYTSKRLTYYRVHINKNVLKNQNSYEQLYNTNTSFTFLANYQSFQTDISFFKKFQSNCEKSSNVFCEKLAFDYLANIRALNLDSKQLKLPISQWRLLKFSLLGSILSNTSLFNMFINLATLSFFVFNKNLPSRLSLFITNIKDKINKYLDDEDKLILYTIKKNRGIMDINEIMIKTNINKNKLNRKLSKLIDLGYLEKVSFLKAEVYKIKSS</sequence>
<dbReference type="InterPro" id="IPR029044">
    <property type="entry name" value="Nucleotide-diphossugar_trans"/>
</dbReference>
<proteinExistence type="predicted"/>
<dbReference type="InParanoid" id="L0AB90"/>
<feature type="domain" description="Glycosyltransferase 2-like" evidence="1">
    <location>
        <begin position="7"/>
        <end position="139"/>
    </location>
</feature>
<dbReference type="EMBL" id="CP003378">
    <property type="protein sequence ID" value="AFZ70684.1"/>
    <property type="molecule type" value="Genomic_DNA"/>
</dbReference>
<dbReference type="AlphaFoldDB" id="L0AB90"/>
<name>L0AB90_CALLD</name>
<dbReference type="Gene3D" id="3.90.550.10">
    <property type="entry name" value="Spore Coat Polysaccharide Biosynthesis Protein SpsA, Chain A"/>
    <property type="match status" value="1"/>
</dbReference>
<organism evidence="2 3">
    <name type="scientific">Caldisphaera lagunensis (strain DSM 15908 / JCM 11604 / ANMR 0165 / IC-154)</name>
    <dbReference type="NCBI Taxonomy" id="1056495"/>
    <lineage>
        <taxon>Archaea</taxon>
        <taxon>Thermoproteota</taxon>
        <taxon>Thermoprotei</taxon>
        <taxon>Acidilobales</taxon>
        <taxon>Caldisphaeraceae</taxon>
        <taxon>Caldisphaera</taxon>
    </lineage>
</organism>
<evidence type="ECO:0000259" key="1">
    <source>
        <dbReference type="Pfam" id="PF00535"/>
    </source>
</evidence>
<evidence type="ECO:0000313" key="3">
    <source>
        <dbReference type="Proteomes" id="UP000010469"/>
    </source>
</evidence>
<accession>L0AB90</accession>
<dbReference type="KEGG" id="clg:Calag_0956"/>
<dbReference type="SUPFAM" id="SSF46785">
    <property type="entry name" value="Winged helix' DNA-binding domain"/>
    <property type="match status" value="1"/>
</dbReference>
<dbReference type="InterPro" id="IPR001173">
    <property type="entry name" value="Glyco_trans_2-like"/>
</dbReference>
<dbReference type="Pfam" id="PF00535">
    <property type="entry name" value="Glycos_transf_2"/>
    <property type="match status" value="1"/>
</dbReference>